<dbReference type="SUPFAM" id="SSF141322">
    <property type="entry name" value="NfeD domain-like"/>
    <property type="match status" value="1"/>
</dbReference>
<name>A0A858RGF7_9BACT</name>
<feature type="domain" description="NfeD-like C-terminal" evidence="6">
    <location>
        <begin position="88"/>
        <end position="145"/>
    </location>
</feature>
<reference evidence="7 8" key="1">
    <citation type="submission" date="2020-04" db="EMBL/GenBank/DDBJ databases">
        <title>Luteolibacter sp. G-1-1-1 isolated from soil.</title>
        <authorList>
            <person name="Dahal R.H."/>
        </authorList>
    </citation>
    <scope>NUCLEOTIDE SEQUENCE [LARGE SCALE GENOMIC DNA]</scope>
    <source>
        <strain evidence="7 8">G-1-1-1</strain>
    </source>
</reference>
<keyword evidence="4 5" id="KW-0472">Membrane</keyword>
<evidence type="ECO:0000313" key="7">
    <source>
        <dbReference type="EMBL" id="QJE95852.1"/>
    </source>
</evidence>
<accession>A0A858RGF7</accession>
<dbReference type="EMBL" id="CP051774">
    <property type="protein sequence ID" value="QJE95852.1"/>
    <property type="molecule type" value="Genomic_DNA"/>
</dbReference>
<dbReference type="PANTHER" id="PTHR33507:SF3">
    <property type="entry name" value="INNER MEMBRANE PROTEIN YBBJ"/>
    <property type="match status" value="1"/>
</dbReference>
<feature type="transmembrane region" description="Helical" evidence="5">
    <location>
        <begin position="7"/>
        <end position="37"/>
    </location>
</feature>
<dbReference type="AlphaFoldDB" id="A0A858RGF7"/>
<keyword evidence="3 5" id="KW-1133">Transmembrane helix</keyword>
<organism evidence="7 8">
    <name type="scientific">Luteolibacter luteus</name>
    <dbReference type="NCBI Taxonomy" id="2728835"/>
    <lineage>
        <taxon>Bacteria</taxon>
        <taxon>Pseudomonadati</taxon>
        <taxon>Verrucomicrobiota</taxon>
        <taxon>Verrucomicrobiia</taxon>
        <taxon>Verrucomicrobiales</taxon>
        <taxon>Verrucomicrobiaceae</taxon>
        <taxon>Luteolibacter</taxon>
    </lineage>
</organism>
<keyword evidence="8" id="KW-1185">Reference proteome</keyword>
<evidence type="ECO:0000256" key="4">
    <source>
        <dbReference type="ARBA" id="ARBA00023136"/>
    </source>
</evidence>
<dbReference type="PANTHER" id="PTHR33507">
    <property type="entry name" value="INNER MEMBRANE PROTEIN YBBJ"/>
    <property type="match status" value="1"/>
</dbReference>
<dbReference type="RefSeq" id="WP_169454165.1">
    <property type="nucleotide sequence ID" value="NZ_CP051774.1"/>
</dbReference>
<evidence type="ECO:0000256" key="1">
    <source>
        <dbReference type="ARBA" id="ARBA00004141"/>
    </source>
</evidence>
<evidence type="ECO:0000256" key="3">
    <source>
        <dbReference type="ARBA" id="ARBA00022989"/>
    </source>
</evidence>
<evidence type="ECO:0000256" key="2">
    <source>
        <dbReference type="ARBA" id="ARBA00022692"/>
    </source>
</evidence>
<dbReference type="Pfam" id="PF01957">
    <property type="entry name" value="NfeD"/>
    <property type="match status" value="1"/>
</dbReference>
<evidence type="ECO:0000256" key="5">
    <source>
        <dbReference type="SAM" id="Phobius"/>
    </source>
</evidence>
<feature type="transmembrane region" description="Helical" evidence="5">
    <location>
        <begin position="43"/>
        <end position="66"/>
    </location>
</feature>
<evidence type="ECO:0000259" key="6">
    <source>
        <dbReference type="Pfam" id="PF01957"/>
    </source>
</evidence>
<proteinExistence type="predicted"/>
<dbReference type="Gene3D" id="2.40.50.140">
    <property type="entry name" value="Nucleic acid-binding proteins"/>
    <property type="match status" value="1"/>
</dbReference>
<dbReference type="GO" id="GO:0005886">
    <property type="term" value="C:plasma membrane"/>
    <property type="evidence" value="ECO:0007669"/>
    <property type="project" value="TreeGrafter"/>
</dbReference>
<protein>
    <submittedName>
        <fullName evidence="7">NfeD family protein</fullName>
    </submittedName>
</protein>
<dbReference type="KEGG" id="luo:HHL09_08655"/>
<dbReference type="InterPro" id="IPR002810">
    <property type="entry name" value="NfeD-like_C"/>
</dbReference>
<gene>
    <name evidence="7" type="ORF">HHL09_08655</name>
</gene>
<dbReference type="InterPro" id="IPR052165">
    <property type="entry name" value="Membrane_assoc_protease"/>
</dbReference>
<evidence type="ECO:0000313" key="8">
    <source>
        <dbReference type="Proteomes" id="UP000501812"/>
    </source>
</evidence>
<dbReference type="InterPro" id="IPR012340">
    <property type="entry name" value="NA-bd_OB-fold"/>
</dbReference>
<comment type="subcellular location">
    <subcellularLocation>
        <location evidence="1">Membrane</location>
        <topology evidence="1">Multi-pass membrane protein</topology>
    </subcellularLocation>
</comment>
<dbReference type="Proteomes" id="UP000501812">
    <property type="component" value="Chromosome"/>
</dbReference>
<sequence length="147" mass="15801">MPLDAETLWLLAGVLLILVEFFIPGVIIVFFGIGAILTSVTTWAGWTPGVGSQAAVFGVSSVILLFGLRRYVKKWFVGHSSNAGMTDDDFTGREARVVTALPGHGGDGQVEIKGANWKARSEAAIPAGSTVIIERREGLTFHVRPRH</sequence>
<keyword evidence="2 5" id="KW-0812">Transmembrane</keyword>